<dbReference type="InterPro" id="IPR036412">
    <property type="entry name" value="HAD-like_sf"/>
</dbReference>
<dbReference type="SUPFAM" id="SSF81660">
    <property type="entry name" value="Metal cation-transporting ATPase, ATP-binding domain N"/>
    <property type="match status" value="1"/>
</dbReference>
<dbReference type="SUPFAM" id="SSF81665">
    <property type="entry name" value="Calcium ATPase, transmembrane domain M"/>
    <property type="match status" value="1"/>
</dbReference>
<dbReference type="Gene3D" id="2.70.150.10">
    <property type="entry name" value="Calcium-transporting ATPase, cytoplasmic transduction domain A"/>
    <property type="match status" value="1"/>
</dbReference>
<dbReference type="SFLD" id="SFLDS00003">
    <property type="entry name" value="Haloacid_Dehalogenase"/>
    <property type="match status" value="1"/>
</dbReference>
<dbReference type="InterPro" id="IPR006408">
    <property type="entry name" value="P-type_ATPase_IIB"/>
</dbReference>
<dbReference type="SMART" id="SM00831">
    <property type="entry name" value="Cation_ATPase_N"/>
    <property type="match status" value="1"/>
</dbReference>
<evidence type="ECO:0000256" key="12">
    <source>
        <dbReference type="ARBA" id="ARBA00022989"/>
    </source>
</evidence>
<feature type="transmembrane region" description="Helical" evidence="17">
    <location>
        <begin position="1227"/>
        <end position="1244"/>
    </location>
</feature>
<dbReference type="InterPro" id="IPR059000">
    <property type="entry name" value="ATPase_P-type_domA"/>
</dbReference>
<evidence type="ECO:0000256" key="17">
    <source>
        <dbReference type="RuleBase" id="RU361146"/>
    </source>
</evidence>
<keyword evidence="13 17" id="KW-0406">Ion transport</keyword>
<feature type="compositionally biased region" description="Low complexity" evidence="18">
    <location>
        <begin position="85"/>
        <end position="102"/>
    </location>
</feature>
<dbReference type="Pfam" id="PF13246">
    <property type="entry name" value="Cation_ATPase"/>
    <property type="match status" value="1"/>
</dbReference>
<evidence type="ECO:0000256" key="18">
    <source>
        <dbReference type="SAM" id="MobiDB-lite"/>
    </source>
</evidence>
<comment type="function">
    <text evidence="17">Catalyzes the hydrolysis of ATP coupled with the transport of calcium.</text>
</comment>
<evidence type="ECO:0000256" key="1">
    <source>
        <dbReference type="ARBA" id="ARBA00004128"/>
    </source>
</evidence>
<evidence type="ECO:0000256" key="10">
    <source>
        <dbReference type="ARBA" id="ARBA00022842"/>
    </source>
</evidence>
<dbReference type="Gene3D" id="1.20.1110.10">
    <property type="entry name" value="Calcium-transporting ATPase, transmembrane domain"/>
    <property type="match status" value="1"/>
</dbReference>
<feature type="region of interest" description="Disordered" evidence="18">
    <location>
        <begin position="1269"/>
        <end position="1291"/>
    </location>
</feature>
<feature type="domain" description="Cation-transporting P-type ATPase N-terminal" evidence="19">
    <location>
        <begin position="230"/>
        <end position="335"/>
    </location>
</feature>
<keyword evidence="7 17" id="KW-0547">Nucleotide-binding</keyword>
<comment type="similarity">
    <text evidence="15 17">Belongs to the cation transport ATPase (P-type) (TC 3.A.3) family.</text>
</comment>
<evidence type="ECO:0000256" key="2">
    <source>
        <dbReference type="ARBA" id="ARBA00022448"/>
    </source>
</evidence>
<dbReference type="GO" id="GO:0005524">
    <property type="term" value="F:ATP binding"/>
    <property type="evidence" value="ECO:0007669"/>
    <property type="project" value="UniProtKB-KW"/>
</dbReference>
<dbReference type="GO" id="GO:0005774">
    <property type="term" value="C:vacuolar membrane"/>
    <property type="evidence" value="ECO:0007669"/>
    <property type="project" value="UniProtKB-SubCell"/>
</dbReference>
<keyword evidence="12 17" id="KW-1133">Transmembrane helix</keyword>
<dbReference type="Gene3D" id="3.40.1110.10">
    <property type="entry name" value="Calcium-transporting ATPase, cytoplasmic domain N"/>
    <property type="match status" value="1"/>
</dbReference>
<evidence type="ECO:0000313" key="21">
    <source>
        <dbReference type="Proteomes" id="UP000663843"/>
    </source>
</evidence>
<feature type="transmembrane region" description="Helical" evidence="17">
    <location>
        <begin position="1192"/>
        <end position="1215"/>
    </location>
</feature>
<comment type="subcellular location">
    <subcellularLocation>
        <location evidence="17">Membrane</location>
        <topology evidence="17">Multi-pass membrane protein</topology>
    </subcellularLocation>
    <subcellularLocation>
        <location evidence="1">Vacuole membrane</location>
        <topology evidence="1">Multi-pass membrane protein</topology>
    </subcellularLocation>
</comment>
<gene>
    <name evidence="20" type="ORF">RDB_LOCUS165822</name>
</gene>
<keyword evidence="8 17" id="KW-0106">Calcium</keyword>
<dbReference type="InterPro" id="IPR023298">
    <property type="entry name" value="ATPase_P-typ_TM_dom_sf"/>
</dbReference>
<feature type="transmembrane region" description="Helical" evidence="17">
    <location>
        <begin position="535"/>
        <end position="557"/>
    </location>
</feature>
<evidence type="ECO:0000256" key="16">
    <source>
        <dbReference type="ARBA" id="ARBA00048694"/>
    </source>
</evidence>
<feature type="transmembrane region" description="Helical" evidence="17">
    <location>
        <begin position="366"/>
        <end position="384"/>
    </location>
</feature>
<dbReference type="GO" id="GO:0005886">
    <property type="term" value="C:plasma membrane"/>
    <property type="evidence" value="ECO:0007669"/>
    <property type="project" value="TreeGrafter"/>
</dbReference>
<evidence type="ECO:0000256" key="15">
    <source>
        <dbReference type="ARBA" id="ARBA00038148"/>
    </source>
</evidence>
<feature type="compositionally biased region" description="Basic and acidic residues" evidence="18">
    <location>
        <begin position="1389"/>
        <end position="1405"/>
    </location>
</feature>
<dbReference type="CDD" id="cd02081">
    <property type="entry name" value="P-type_ATPase_Ca_PMCA-like"/>
    <property type="match status" value="1"/>
</dbReference>
<feature type="compositionally biased region" description="Polar residues" evidence="18">
    <location>
        <begin position="107"/>
        <end position="116"/>
    </location>
</feature>
<feature type="region of interest" description="Disordered" evidence="18">
    <location>
        <begin position="1"/>
        <end position="43"/>
    </location>
</feature>
<dbReference type="EC" id="7.2.2.10" evidence="17"/>
<comment type="catalytic activity">
    <reaction evidence="16 17">
        <text>Ca(2+)(in) + ATP + H2O = Ca(2+)(out) + ADP + phosphate + H(+)</text>
        <dbReference type="Rhea" id="RHEA:18105"/>
        <dbReference type="ChEBI" id="CHEBI:15377"/>
        <dbReference type="ChEBI" id="CHEBI:15378"/>
        <dbReference type="ChEBI" id="CHEBI:29108"/>
        <dbReference type="ChEBI" id="CHEBI:30616"/>
        <dbReference type="ChEBI" id="CHEBI:43474"/>
        <dbReference type="ChEBI" id="CHEBI:456216"/>
        <dbReference type="EC" id="7.2.2.10"/>
    </reaction>
</comment>
<dbReference type="GO" id="GO:0005388">
    <property type="term" value="F:P-type calcium transporter activity"/>
    <property type="evidence" value="ECO:0007669"/>
    <property type="project" value="UniProtKB-EC"/>
</dbReference>
<dbReference type="InterPro" id="IPR006068">
    <property type="entry name" value="ATPase_P-typ_cation-transptr_C"/>
</dbReference>
<proteinExistence type="inferred from homology"/>
<dbReference type="SFLD" id="SFLDF00027">
    <property type="entry name" value="p-type_atpase"/>
    <property type="match status" value="1"/>
</dbReference>
<keyword evidence="6" id="KW-0479">Metal-binding</keyword>
<sequence length="1405" mass="152795">MANKPELPTIVTTDDSNIQSEPIQPAEPTHSRSPSDPQLLAPSVPHYPTLAVFIFRIPEHFDTSEPIQPAEPTHSRSPSDPQLLAPSGAQGPSSPGATSSSVPPSPTLSNFSSVHFQDTRALRHNEPDPGPDGGKSSLLEPTKHARKGSVASYTSTVPDEKSTGQLSPTPTGTTAAATLISEKKKPKKDEEIEEQPPHHIDPNADTTDPTPFLQKPLVLASLVDPKSLQSLESIGGSEGLLRGLGTDSNLGLRSWQYTDSGQNHDPEKGQGGGAGAGGDTPQSRASVEDRRRVYGVNVMPSRKSKGLLLLMWLALKDKVLVLLSIAAVVSLALGLYSDFGTPPELVVCSSGEGLCEAPRVDWVEGVAIMIAILIVVVVGSLNDWQKERQFRKLNDKKEDRGVKVIRDGKEQVINVKEVMVGDIALLEPGEIIPCDGVFLRGHNVRCDESGATGESDAIKKVTYEECMAEVKALKHGQKAKLDCFIVSGSKVLEGIGQYVVIAVGPKSFNGRIMAALSGDTESTPLQLKLNALAELIAKLGSAAGLILFTALMIKFFVQLKTKSERTANQKAMSFVQILIISVTLIVVAVPEGLPLAVTLALAFATKRMTKERLLVRVLGSCETMANASVVCTDKTGTLTQNVMSVVAGSVGIHCKFVQRLSENEGRQNVDRVLEDQEVGSERNRSHKDDFPLEMAELNEVVQEPLRTLFNEALAINSTAFEDKNPETGELEFVGSKTETALLRFAKDLKWAPYQQTRGNADIIQMIPFSSERKAMGVVVRIPSGGYRLYLKGASEIITKLCNRHVIVRRPGSPTSDDKAIETAPITELEEENISRTIIFYANQMLRTLAIAYRDFESWPPAGHIGAQDEVPYEMISKELTLIAITGIEDPLRPGVKEAVAKCHGAGVTIKMCTGDNVLTARSIASQCGIFTAGGIIMEGPVFRRLSPTEQREIVPRLQVLARSSPEDKRILVDTLKGLGEIVGVTGDGTNDGPALKHANVGFSMGIAGTEIAKEASDIILMDDNFASIVSAIMWGRCVNDSVRKFLQFQISVNITAVIITFISAVSSDEEESVLTAVQLLWINIIMDTFAALALATDPASPELLKRMPDRKTAPLFSVDMGKMIIGQSIYQTFIVLLFHFAGNGFWGYHTDKEHAELSTMVFNTFVFCQIFNSINCRSLTSDKNIFRGLAKNWYFIGITLIEVVIQILIVFFGGAAFQVTSMNGRDWGMSIALGFVSIPLGFLIRCIPNGPVERAFVALHIMRDPKAPPKLTKAEREAEEERKREEEKNSWNPAINEVRDRLQTFSNIRGARMRASSFVRKSRQQRGSVGNDEDIGVFPSLLTMVPTLVVSSVGAGWAPKSGGKLEDPAGSDPSKSSSALWRGQFQIHPDTKPDDVVHQWGKEHV</sequence>
<feature type="compositionally biased region" description="Polar residues" evidence="18">
    <location>
        <begin position="151"/>
        <end position="167"/>
    </location>
</feature>
<feature type="region of interest" description="Disordered" evidence="18">
    <location>
        <begin position="252"/>
        <end position="289"/>
    </location>
</feature>
<evidence type="ECO:0000313" key="20">
    <source>
        <dbReference type="EMBL" id="CAE6521317.1"/>
    </source>
</evidence>
<dbReference type="PANTHER" id="PTHR24093:SF369">
    <property type="entry name" value="CALCIUM-TRANSPORTING ATPASE"/>
    <property type="match status" value="1"/>
</dbReference>
<keyword evidence="3" id="KW-0926">Vacuole</keyword>
<keyword evidence="11" id="KW-1278">Translocase</keyword>
<evidence type="ECO:0000256" key="3">
    <source>
        <dbReference type="ARBA" id="ARBA00022554"/>
    </source>
</evidence>
<dbReference type="InterPro" id="IPR023214">
    <property type="entry name" value="HAD_sf"/>
</dbReference>
<dbReference type="PANTHER" id="PTHR24093">
    <property type="entry name" value="CATION TRANSPORTING ATPASE"/>
    <property type="match status" value="1"/>
</dbReference>
<dbReference type="GO" id="GO:0046872">
    <property type="term" value="F:metal ion binding"/>
    <property type="evidence" value="ECO:0007669"/>
    <property type="project" value="UniProtKB-KW"/>
</dbReference>
<dbReference type="SUPFAM" id="SSF56784">
    <property type="entry name" value="HAD-like"/>
    <property type="match status" value="1"/>
</dbReference>
<feature type="compositionally biased region" description="Basic and acidic residues" evidence="18">
    <location>
        <begin position="117"/>
        <end position="127"/>
    </location>
</feature>
<feature type="region of interest" description="Disordered" evidence="18">
    <location>
        <begin position="1361"/>
        <end position="1405"/>
    </location>
</feature>
<name>A0A8H3HLX7_9AGAM</name>
<evidence type="ECO:0000256" key="13">
    <source>
        <dbReference type="ARBA" id="ARBA00023065"/>
    </source>
</evidence>
<dbReference type="EMBL" id="CAJMWT010006929">
    <property type="protein sequence ID" value="CAE6521317.1"/>
    <property type="molecule type" value="Genomic_DNA"/>
</dbReference>
<comment type="caution">
    <text evidence="17">Lacks conserved residue(s) required for the propagation of feature annotation.</text>
</comment>
<feature type="region of interest" description="Disordered" evidence="18">
    <location>
        <begin position="63"/>
        <end position="212"/>
    </location>
</feature>
<evidence type="ECO:0000256" key="5">
    <source>
        <dbReference type="ARBA" id="ARBA00022692"/>
    </source>
</evidence>
<dbReference type="PRINTS" id="PR00119">
    <property type="entry name" value="CATATPASE"/>
</dbReference>
<keyword evidence="2 17" id="KW-0813">Transport</keyword>
<dbReference type="PROSITE" id="PS00154">
    <property type="entry name" value="ATPASE_E1_E2"/>
    <property type="match status" value="1"/>
</dbReference>
<dbReference type="InterPro" id="IPR023299">
    <property type="entry name" value="ATPase_P-typ_cyto_dom_N"/>
</dbReference>
<dbReference type="Gene3D" id="3.40.50.1000">
    <property type="entry name" value="HAD superfamily/HAD-like"/>
    <property type="match status" value="1"/>
</dbReference>
<dbReference type="Pfam" id="PF00122">
    <property type="entry name" value="E1-E2_ATPase"/>
    <property type="match status" value="1"/>
</dbReference>
<dbReference type="InterPro" id="IPR044492">
    <property type="entry name" value="P_typ_ATPase_HD_dom"/>
</dbReference>
<dbReference type="Proteomes" id="UP000663843">
    <property type="component" value="Unassembled WGS sequence"/>
</dbReference>
<dbReference type="NCBIfam" id="TIGR01517">
    <property type="entry name" value="ATPase-IIB_Ca"/>
    <property type="match status" value="1"/>
</dbReference>
<keyword evidence="14 17" id="KW-0472">Membrane</keyword>
<feature type="transmembrane region" description="Helical" evidence="17">
    <location>
        <begin position="1045"/>
        <end position="1066"/>
    </location>
</feature>
<dbReference type="FunFam" id="2.70.150.10:FF:000028">
    <property type="entry name" value="Calcium-transporting ATPase"/>
    <property type="match status" value="1"/>
</dbReference>
<dbReference type="InterPro" id="IPR018303">
    <property type="entry name" value="ATPase_P-typ_P_site"/>
</dbReference>
<feature type="compositionally biased region" description="Low complexity" evidence="18">
    <location>
        <begin position="168"/>
        <end position="178"/>
    </location>
</feature>
<dbReference type="FunFam" id="3.40.1110.10:FF:000031">
    <property type="entry name" value="Calcium-transporting ATPase"/>
    <property type="match status" value="1"/>
</dbReference>
<evidence type="ECO:0000256" key="4">
    <source>
        <dbReference type="ARBA" id="ARBA00022568"/>
    </source>
</evidence>
<feature type="compositionally biased region" description="Basic and acidic residues" evidence="18">
    <location>
        <begin position="181"/>
        <end position="202"/>
    </location>
</feature>
<dbReference type="Pfam" id="PF00689">
    <property type="entry name" value="Cation_ATPase_C"/>
    <property type="match status" value="1"/>
</dbReference>
<feature type="transmembrane region" description="Helical" evidence="17">
    <location>
        <begin position="319"/>
        <end position="337"/>
    </location>
</feature>
<evidence type="ECO:0000256" key="8">
    <source>
        <dbReference type="ARBA" id="ARBA00022837"/>
    </source>
</evidence>
<evidence type="ECO:0000256" key="14">
    <source>
        <dbReference type="ARBA" id="ARBA00023136"/>
    </source>
</evidence>
<feature type="compositionally biased region" description="Polar residues" evidence="18">
    <location>
        <begin position="252"/>
        <end position="261"/>
    </location>
</feature>
<dbReference type="OrthoDB" id="37297at2759"/>
<evidence type="ECO:0000259" key="19">
    <source>
        <dbReference type="SMART" id="SM00831"/>
    </source>
</evidence>
<dbReference type="PRINTS" id="PR00120">
    <property type="entry name" value="HATPASE"/>
</dbReference>
<keyword evidence="4 17" id="KW-0109">Calcium transport</keyword>
<dbReference type="SUPFAM" id="SSF81653">
    <property type="entry name" value="Calcium ATPase, transduction domain A"/>
    <property type="match status" value="1"/>
</dbReference>
<keyword evidence="10" id="KW-0460">Magnesium</keyword>
<reference evidence="20" key="1">
    <citation type="submission" date="2021-01" db="EMBL/GenBank/DDBJ databases">
        <authorList>
            <person name="Kaushik A."/>
        </authorList>
    </citation>
    <scope>NUCLEOTIDE SEQUENCE</scope>
    <source>
        <strain evidence="20">AG2-2IIIB</strain>
    </source>
</reference>
<dbReference type="Pfam" id="PF00690">
    <property type="entry name" value="Cation_ATPase_N"/>
    <property type="match status" value="1"/>
</dbReference>
<comment type="caution">
    <text evidence="20">The sequence shown here is derived from an EMBL/GenBank/DDBJ whole genome shotgun (WGS) entry which is preliminary data.</text>
</comment>
<feature type="compositionally biased region" description="Gly residues" evidence="18">
    <location>
        <begin position="269"/>
        <end position="278"/>
    </location>
</feature>
<evidence type="ECO:0000256" key="11">
    <source>
        <dbReference type="ARBA" id="ARBA00022967"/>
    </source>
</evidence>
<dbReference type="InterPro" id="IPR008250">
    <property type="entry name" value="ATPase_P-typ_transduc_dom_A_sf"/>
</dbReference>
<accession>A0A8H3HLX7</accession>
<dbReference type="InterPro" id="IPR004014">
    <property type="entry name" value="ATPase_P-typ_cation-transptr_N"/>
</dbReference>
<dbReference type="FunFam" id="1.20.1110.10:FF:000039">
    <property type="entry name" value="Calcium-transporting ATPase"/>
    <property type="match status" value="1"/>
</dbReference>
<evidence type="ECO:0000256" key="6">
    <source>
        <dbReference type="ARBA" id="ARBA00022723"/>
    </source>
</evidence>
<dbReference type="GO" id="GO:0006874">
    <property type="term" value="P:intracellular calcium ion homeostasis"/>
    <property type="evidence" value="ECO:0007669"/>
    <property type="project" value="TreeGrafter"/>
</dbReference>
<dbReference type="FunFam" id="3.40.50.1000:FF:000018">
    <property type="entry name" value="Calcium-transporting ATPase"/>
    <property type="match status" value="1"/>
</dbReference>
<feature type="compositionally biased region" description="Basic and acidic residues" evidence="18">
    <location>
        <begin position="1269"/>
        <end position="1289"/>
    </location>
</feature>
<feature type="compositionally biased region" description="Polar residues" evidence="18">
    <location>
        <begin position="10"/>
        <end position="22"/>
    </location>
</feature>
<feature type="transmembrane region" description="Helical" evidence="17">
    <location>
        <begin position="577"/>
        <end position="604"/>
    </location>
</feature>
<feature type="transmembrane region" description="Helical" evidence="17">
    <location>
        <begin position="1078"/>
        <end position="1096"/>
    </location>
</feature>
<feature type="transmembrane region" description="Helical" evidence="17">
    <location>
        <begin position="1129"/>
        <end position="1148"/>
    </location>
</feature>
<keyword evidence="5 17" id="KW-0812">Transmembrane</keyword>
<dbReference type="InterPro" id="IPR001757">
    <property type="entry name" value="P_typ_ATPase"/>
</dbReference>
<dbReference type="SFLD" id="SFLDG00002">
    <property type="entry name" value="C1.7:_P-type_atpase_like"/>
    <property type="match status" value="1"/>
</dbReference>
<keyword evidence="9 17" id="KW-0067">ATP-binding</keyword>
<evidence type="ECO:0000256" key="9">
    <source>
        <dbReference type="ARBA" id="ARBA00022840"/>
    </source>
</evidence>
<evidence type="ECO:0000256" key="7">
    <source>
        <dbReference type="ARBA" id="ARBA00022741"/>
    </source>
</evidence>
<protein>
    <recommendedName>
        <fullName evidence="17">Calcium-transporting ATPase</fullName>
        <ecNumber evidence="17">7.2.2.10</ecNumber>
    </recommendedName>
</protein>
<organism evidence="20 21">
    <name type="scientific">Rhizoctonia solani</name>
    <dbReference type="NCBI Taxonomy" id="456999"/>
    <lineage>
        <taxon>Eukaryota</taxon>
        <taxon>Fungi</taxon>
        <taxon>Dikarya</taxon>
        <taxon>Basidiomycota</taxon>
        <taxon>Agaricomycotina</taxon>
        <taxon>Agaricomycetes</taxon>
        <taxon>Cantharellales</taxon>
        <taxon>Ceratobasidiaceae</taxon>
        <taxon>Rhizoctonia</taxon>
    </lineage>
</organism>
<dbReference type="NCBIfam" id="TIGR01494">
    <property type="entry name" value="ATPase_P-type"/>
    <property type="match status" value="2"/>
</dbReference>
<dbReference type="GO" id="GO:0016887">
    <property type="term" value="F:ATP hydrolysis activity"/>
    <property type="evidence" value="ECO:0007669"/>
    <property type="project" value="InterPro"/>
</dbReference>